<sequence length="125" mass="14437">MSISCACLEITFPKDFNVLVIFNYSLLHPKTISIRIFSPSSFQIYCSMDHHFPHQTGREYFHEELSLRLLKHPSGPELLNLRPIWNFSCRRLHQTVLALSKDMVAIFFSETAPRTSIVGGHFLIT</sequence>
<organism evidence="1 2">
    <name type="scientific">Gossypium arboreum</name>
    <name type="common">Tree cotton</name>
    <name type="synonym">Gossypium nanking</name>
    <dbReference type="NCBI Taxonomy" id="29729"/>
    <lineage>
        <taxon>Eukaryota</taxon>
        <taxon>Viridiplantae</taxon>
        <taxon>Streptophyta</taxon>
        <taxon>Embryophyta</taxon>
        <taxon>Tracheophyta</taxon>
        <taxon>Spermatophyta</taxon>
        <taxon>Magnoliopsida</taxon>
        <taxon>eudicotyledons</taxon>
        <taxon>Gunneridae</taxon>
        <taxon>Pentapetalae</taxon>
        <taxon>rosids</taxon>
        <taxon>malvids</taxon>
        <taxon>Malvales</taxon>
        <taxon>Malvaceae</taxon>
        <taxon>Malvoideae</taxon>
        <taxon>Gossypium</taxon>
    </lineage>
</organism>
<dbReference type="Proteomes" id="UP000032142">
    <property type="component" value="Unassembled WGS sequence"/>
</dbReference>
<accession>A0A0B0MRJ3</accession>
<dbReference type="EMBL" id="JRRC01417312">
    <property type="protein sequence ID" value="KHG04723.1"/>
    <property type="molecule type" value="Genomic_DNA"/>
</dbReference>
<dbReference type="AlphaFoldDB" id="A0A0B0MRJ3"/>
<evidence type="ECO:0000313" key="2">
    <source>
        <dbReference type="Proteomes" id="UP000032142"/>
    </source>
</evidence>
<gene>
    <name evidence="1" type="ORF">F383_29319</name>
</gene>
<protein>
    <submittedName>
        <fullName evidence="1">Caskin-2</fullName>
    </submittedName>
</protein>
<proteinExistence type="predicted"/>
<evidence type="ECO:0000313" key="1">
    <source>
        <dbReference type="EMBL" id="KHG04723.1"/>
    </source>
</evidence>
<comment type="caution">
    <text evidence="1">The sequence shown here is derived from an EMBL/GenBank/DDBJ whole genome shotgun (WGS) entry which is preliminary data.</text>
</comment>
<reference evidence="2" key="1">
    <citation type="submission" date="2014-09" db="EMBL/GenBank/DDBJ databases">
        <authorList>
            <person name="Mudge J."/>
            <person name="Ramaraj T."/>
            <person name="Lindquist I.E."/>
            <person name="Bharti A.K."/>
            <person name="Sundararajan A."/>
            <person name="Cameron C.T."/>
            <person name="Woodward J.E."/>
            <person name="May G.D."/>
            <person name="Brubaker C."/>
            <person name="Broadhvest J."/>
            <person name="Wilkins T.A."/>
        </authorList>
    </citation>
    <scope>NUCLEOTIDE SEQUENCE</scope>
    <source>
        <strain evidence="2">cv. AKA8401</strain>
    </source>
</reference>
<keyword evidence="2" id="KW-1185">Reference proteome</keyword>
<name>A0A0B0MRJ3_GOSAR</name>